<reference evidence="2" key="2">
    <citation type="submission" date="2021-04" db="EMBL/GenBank/DDBJ databases">
        <authorList>
            <person name="Gilroy R."/>
        </authorList>
    </citation>
    <scope>NUCLEOTIDE SEQUENCE</scope>
    <source>
        <strain evidence="2">ChiHjej8B7-25341</strain>
    </source>
</reference>
<dbReference type="EMBL" id="DWUW01000033">
    <property type="protein sequence ID" value="HJD30533.1"/>
    <property type="molecule type" value="Genomic_DNA"/>
</dbReference>
<feature type="compositionally biased region" description="Gly residues" evidence="1">
    <location>
        <begin position="140"/>
        <end position="156"/>
    </location>
</feature>
<protein>
    <submittedName>
        <fullName evidence="2">Stage III sporulation protein AF</fullName>
    </submittedName>
</protein>
<comment type="caution">
    <text evidence="2">The sequence shown here is derived from an EMBL/GenBank/DDBJ whole genome shotgun (WGS) entry which is preliminary data.</text>
</comment>
<evidence type="ECO:0000313" key="3">
    <source>
        <dbReference type="Proteomes" id="UP000823851"/>
    </source>
</evidence>
<evidence type="ECO:0000313" key="2">
    <source>
        <dbReference type="EMBL" id="HJD30533.1"/>
    </source>
</evidence>
<name>A0A9D2QVR8_9FIRM</name>
<dbReference type="AlphaFoldDB" id="A0A9D2QVR8"/>
<feature type="region of interest" description="Disordered" evidence="1">
    <location>
        <begin position="131"/>
        <end position="196"/>
    </location>
</feature>
<reference evidence="2" key="1">
    <citation type="journal article" date="2021" name="PeerJ">
        <title>Extensive microbial diversity within the chicken gut microbiome revealed by metagenomics and culture.</title>
        <authorList>
            <person name="Gilroy R."/>
            <person name="Ravi A."/>
            <person name="Getino M."/>
            <person name="Pursley I."/>
            <person name="Horton D.L."/>
            <person name="Alikhan N.F."/>
            <person name="Baker D."/>
            <person name="Gharbi K."/>
            <person name="Hall N."/>
            <person name="Watson M."/>
            <person name="Adriaenssens E.M."/>
            <person name="Foster-Nyarko E."/>
            <person name="Jarju S."/>
            <person name="Secka A."/>
            <person name="Antonio M."/>
            <person name="Oren A."/>
            <person name="Chaudhuri R.R."/>
            <person name="La Ragione R."/>
            <person name="Hildebrand F."/>
            <person name="Pallen M.J."/>
        </authorList>
    </citation>
    <scope>NUCLEOTIDE SEQUENCE</scope>
    <source>
        <strain evidence="2">ChiHjej8B7-25341</strain>
    </source>
</reference>
<proteinExistence type="predicted"/>
<organism evidence="2 3">
    <name type="scientific">Candidatus Eisenbergiella stercorigallinarum</name>
    <dbReference type="NCBI Taxonomy" id="2838557"/>
    <lineage>
        <taxon>Bacteria</taxon>
        <taxon>Bacillati</taxon>
        <taxon>Bacillota</taxon>
        <taxon>Clostridia</taxon>
        <taxon>Lachnospirales</taxon>
        <taxon>Lachnospiraceae</taxon>
        <taxon>Eisenbergiella</taxon>
    </lineage>
</organism>
<sequence length="221" mass="23491">MGSHFLELLKGITVFLLAGQLVLRFLPEGGYEKYARIIIGVMVLSRLALPLLSLGGLDAGRVFADALEGYEKEFADIERQVEQAGLEEGGFVQEGLLTSLSERLEDFCAKEGIRLVSAAFDEDGMLHMTLDTLPQTDGKSGPGQPGEGDAGAAGGEGEGKKAGRIEVGPVLAGEGWSGNGEEGAGASKDTARDQKRLTGLREALAGRLEMEPEKLEVKWDE</sequence>
<dbReference type="Proteomes" id="UP000823851">
    <property type="component" value="Unassembled WGS sequence"/>
</dbReference>
<accession>A0A9D2QVR8</accession>
<gene>
    <name evidence="2" type="ORF">H9912_01190</name>
</gene>
<evidence type="ECO:0000256" key="1">
    <source>
        <dbReference type="SAM" id="MobiDB-lite"/>
    </source>
</evidence>